<dbReference type="OrthoDB" id="10554140at2759"/>
<feature type="region of interest" description="Disordered" evidence="2">
    <location>
        <begin position="258"/>
        <end position="277"/>
    </location>
</feature>
<feature type="compositionally biased region" description="Low complexity" evidence="2">
    <location>
        <begin position="209"/>
        <end position="227"/>
    </location>
</feature>
<accession>A0A6A6QE09</accession>
<evidence type="ECO:0000313" key="4">
    <source>
        <dbReference type="Proteomes" id="UP000799750"/>
    </source>
</evidence>
<dbReference type="EMBL" id="MU004197">
    <property type="protein sequence ID" value="KAF2490648.1"/>
    <property type="molecule type" value="Genomic_DNA"/>
</dbReference>
<dbReference type="PANTHER" id="PTHR23159:SF31">
    <property type="entry name" value="CENTROSOME-ASSOCIATED PROTEIN CEP250 ISOFORM X1"/>
    <property type="match status" value="1"/>
</dbReference>
<dbReference type="PANTHER" id="PTHR23159">
    <property type="entry name" value="CENTROSOMAL PROTEIN 2"/>
    <property type="match status" value="1"/>
</dbReference>
<keyword evidence="4" id="KW-1185">Reference proteome</keyword>
<dbReference type="Proteomes" id="UP000799750">
    <property type="component" value="Unassembled WGS sequence"/>
</dbReference>
<sequence>MSFIAPAYPRFNAAAAMAAEHRAAQAARPPPASMLQPTFRSAAIVDDNFLMRHFPSGLNLHDAIEAIHPSTTTSGTRLQFGDAPATSSAPNVSMPPFQGTQAMRRPMDEPPAYRTKAQPPSAVSDHPAEQLKAMLHIELGESLEARLRRELRKNTPSPPEALEVRLLRQLRGSVATPSNTPPNIPSDYRDHQWLPPFSAASQSSVQSRPTSPGNGSDTSSNTSSLGPCSSVSQKQGASMSASPFTLGKAVDSAIIDTGNVRPRPSIDTPPSSITASTPLACDNSDVLREALVTKAKYDALQEELITARKETADALAAKAKVDEILQAKAIEEEQEDALRASFAKLPRPGAPVELRELRGHYTRLRKEKDQLKKENDELKKELRECDKACDFLAKDHQKMDHEKHHIIHEANAQTALFLEERAEAKTALRRIRSEVRLFRAMLADRNEQLEEKTKEAERWKGYLEDFQGFLDVAKVELGPESNYMQDKLEEEIDERDTVDYLKGLDEEVAQEVSSFIQFGREFPSPPSHDPDNDPDPDADPAPFDDPLALRGGIGWFRDAEDVKDSTPREQERLQERLRLLLSNKENIAREIVSGGYGSNEEYSAEEISKLLDIILSGMDKARHKIVNPAIYKGYKPTGYKAYDGPEVKGSTETPSEEHMEANNEELEEEQVEEEGDGKESAQETEFESDDEESAGETEYESHGEESDEETEDKSDEDEL</sequence>
<feature type="compositionally biased region" description="Polar residues" evidence="2">
    <location>
        <begin position="199"/>
        <end position="208"/>
    </location>
</feature>
<gene>
    <name evidence="3" type="ORF">BU16DRAFT_596949</name>
</gene>
<evidence type="ECO:0000256" key="1">
    <source>
        <dbReference type="SAM" id="Coils"/>
    </source>
</evidence>
<dbReference type="AlphaFoldDB" id="A0A6A6QE09"/>
<protein>
    <submittedName>
        <fullName evidence="3">Uncharacterized protein</fullName>
    </submittedName>
</protein>
<feature type="region of interest" description="Disordered" evidence="2">
    <location>
        <begin position="106"/>
        <end position="126"/>
    </location>
</feature>
<reference evidence="3" key="1">
    <citation type="journal article" date="2020" name="Stud. Mycol.">
        <title>101 Dothideomycetes genomes: a test case for predicting lifestyles and emergence of pathogens.</title>
        <authorList>
            <person name="Haridas S."/>
            <person name="Albert R."/>
            <person name="Binder M."/>
            <person name="Bloem J."/>
            <person name="Labutti K."/>
            <person name="Salamov A."/>
            <person name="Andreopoulos B."/>
            <person name="Baker S."/>
            <person name="Barry K."/>
            <person name="Bills G."/>
            <person name="Bluhm B."/>
            <person name="Cannon C."/>
            <person name="Castanera R."/>
            <person name="Culley D."/>
            <person name="Daum C."/>
            <person name="Ezra D."/>
            <person name="Gonzalez J."/>
            <person name="Henrissat B."/>
            <person name="Kuo A."/>
            <person name="Liang C."/>
            <person name="Lipzen A."/>
            <person name="Lutzoni F."/>
            <person name="Magnuson J."/>
            <person name="Mondo S."/>
            <person name="Nolan M."/>
            <person name="Ohm R."/>
            <person name="Pangilinan J."/>
            <person name="Park H.-J."/>
            <person name="Ramirez L."/>
            <person name="Alfaro M."/>
            <person name="Sun H."/>
            <person name="Tritt A."/>
            <person name="Yoshinaga Y."/>
            <person name="Zwiers L.-H."/>
            <person name="Turgeon B."/>
            <person name="Goodwin S."/>
            <person name="Spatafora J."/>
            <person name="Crous P."/>
            <person name="Grigoriev I."/>
        </authorList>
    </citation>
    <scope>NUCLEOTIDE SEQUENCE</scope>
    <source>
        <strain evidence="3">CBS 269.34</strain>
    </source>
</reference>
<name>A0A6A6QE09_9PEZI</name>
<feature type="region of interest" description="Disordered" evidence="2">
    <location>
        <begin position="519"/>
        <end position="544"/>
    </location>
</feature>
<organism evidence="3 4">
    <name type="scientific">Lophium mytilinum</name>
    <dbReference type="NCBI Taxonomy" id="390894"/>
    <lineage>
        <taxon>Eukaryota</taxon>
        <taxon>Fungi</taxon>
        <taxon>Dikarya</taxon>
        <taxon>Ascomycota</taxon>
        <taxon>Pezizomycotina</taxon>
        <taxon>Dothideomycetes</taxon>
        <taxon>Pleosporomycetidae</taxon>
        <taxon>Mytilinidiales</taxon>
        <taxon>Mytilinidiaceae</taxon>
        <taxon>Lophium</taxon>
    </lineage>
</organism>
<feature type="coiled-coil region" evidence="1">
    <location>
        <begin position="354"/>
        <end position="395"/>
    </location>
</feature>
<feature type="region of interest" description="Disordered" evidence="2">
    <location>
        <begin position="635"/>
        <end position="719"/>
    </location>
</feature>
<feature type="compositionally biased region" description="Acidic residues" evidence="2">
    <location>
        <begin position="662"/>
        <end position="698"/>
    </location>
</feature>
<evidence type="ECO:0000256" key="2">
    <source>
        <dbReference type="SAM" id="MobiDB-lite"/>
    </source>
</evidence>
<feature type="compositionally biased region" description="Acidic residues" evidence="2">
    <location>
        <begin position="705"/>
        <end position="719"/>
    </location>
</feature>
<keyword evidence="1" id="KW-0175">Coiled coil</keyword>
<feature type="region of interest" description="Disordered" evidence="2">
    <location>
        <begin position="173"/>
        <end position="236"/>
    </location>
</feature>
<feature type="compositionally biased region" description="Polar residues" evidence="2">
    <location>
        <begin position="268"/>
        <end position="277"/>
    </location>
</feature>
<proteinExistence type="predicted"/>
<evidence type="ECO:0000313" key="3">
    <source>
        <dbReference type="EMBL" id="KAF2490648.1"/>
    </source>
</evidence>